<accession>A0AA85J8Q5</accession>
<feature type="chain" id="PRO_5041677174" evidence="1">
    <location>
        <begin position="22"/>
        <end position="98"/>
    </location>
</feature>
<evidence type="ECO:0000313" key="2">
    <source>
        <dbReference type="Proteomes" id="UP000050795"/>
    </source>
</evidence>
<evidence type="ECO:0000313" key="3">
    <source>
        <dbReference type="WBParaSite" id="TREG1_132010.2"/>
    </source>
</evidence>
<reference evidence="2" key="1">
    <citation type="submission" date="2022-06" db="EMBL/GenBank/DDBJ databases">
        <authorList>
            <person name="Berger JAMES D."/>
            <person name="Berger JAMES D."/>
        </authorList>
    </citation>
    <scope>NUCLEOTIDE SEQUENCE [LARGE SCALE GENOMIC DNA]</scope>
</reference>
<dbReference type="Proteomes" id="UP000050795">
    <property type="component" value="Unassembled WGS sequence"/>
</dbReference>
<evidence type="ECO:0000256" key="1">
    <source>
        <dbReference type="SAM" id="SignalP"/>
    </source>
</evidence>
<name>A0AA85J8Q5_TRIRE</name>
<dbReference type="WBParaSite" id="TREG1_132010.2">
    <property type="protein sequence ID" value="TREG1_132010.2"/>
    <property type="gene ID" value="TREG1_132010"/>
</dbReference>
<keyword evidence="2" id="KW-1185">Reference proteome</keyword>
<keyword evidence="1" id="KW-0732">Signal</keyword>
<sequence length="98" mass="11259">MLNYGNVVLACFLGFLPIVQMVTLEQGLANPDKYIRYDRSDFNIGMHVGLSLIIITWVQKETSYINENYKLQFEFCLGIDSSSILIRPITSNEHTLNR</sequence>
<dbReference type="AlphaFoldDB" id="A0AA85J8Q5"/>
<reference evidence="3" key="2">
    <citation type="submission" date="2023-11" db="UniProtKB">
        <authorList>
            <consortium name="WormBaseParasite"/>
        </authorList>
    </citation>
    <scope>IDENTIFICATION</scope>
</reference>
<proteinExistence type="predicted"/>
<feature type="signal peptide" evidence="1">
    <location>
        <begin position="1"/>
        <end position="21"/>
    </location>
</feature>
<protein>
    <submittedName>
        <fullName evidence="3">Uncharacterized protein</fullName>
    </submittedName>
</protein>
<organism evidence="2 3">
    <name type="scientific">Trichobilharzia regenti</name>
    <name type="common">Nasal bird schistosome</name>
    <dbReference type="NCBI Taxonomy" id="157069"/>
    <lineage>
        <taxon>Eukaryota</taxon>
        <taxon>Metazoa</taxon>
        <taxon>Spiralia</taxon>
        <taxon>Lophotrochozoa</taxon>
        <taxon>Platyhelminthes</taxon>
        <taxon>Trematoda</taxon>
        <taxon>Digenea</taxon>
        <taxon>Strigeidida</taxon>
        <taxon>Schistosomatoidea</taxon>
        <taxon>Schistosomatidae</taxon>
        <taxon>Trichobilharzia</taxon>
    </lineage>
</organism>